<evidence type="ECO:0000256" key="2">
    <source>
        <dbReference type="ARBA" id="ARBA00023125"/>
    </source>
</evidence>
<organism evidence="6 7">
    <name type="scientific">Streptomyces nymphaeiformis</name>
    <dbReference type="NCBI Taxonomy" id="2663842"/>
    <lineage>
        <taxon>Bacteria</taxon>
        <taxon>Bacillati</taxon>
        <taxon>Actinomycetota</taxon>
        <taxon>Actinomycetes</taxon>
        <taxon>Kitasatosporales</taxon>
        <taxon>Streptomycetaceae</taxon>
        <taxon>Streptomyces</taxon>
    </lineage>
</organism>
<dbReference type="InterPro" id="IPR036271">
    <property type="entry name" value="Tet_transcr_reg_TetR-rel_C_sf"/>
</dbReference>
<gene>
    <name evidence="6" type="ORF">GGE06_007445</name>
</gene>
<dbReference type="RefSeq" id="WP_116163457.1">
    <property type="nucleotide sequence ID" value="NZ_JACHJY010000013.1"/>
</dbReference>
<evidence type="ECO:0000259" key="5">
    <source>
        <dbReference type="PROSITE" id="PS50977"/>
    </source>
</evidence>
<keyword evidence="1" id="KW-0805">Transcription regulation</keyword>
<proteinExistence type="predicted"/>
<evidence type="ECO:0000256" key="3">
    <source>
        <dbReference type="ARBA" id="ARBA00023163"/>
    </source>
</evidence>
<dbReference type="PANTHER" id="PTHR30055">
    <property type="entry name" value="HTH-TYPE TRANSCRIPTIONAL REGULATOR RUTR"/>
    <property type="match status" value="1"/>
</dbReference>
<feature type="domain" description="HTH tetR-type" evidence="5">
    <location>
        <begin position="10"/>
        <end position="69"/>
    </location>
</feature>
<keyword evidence="3" id="KW-0804">Transcription</keyword>
<reference evidence="6 7" key="1">
    <citation type="submission" date="2020-08" db="EMBL/GenBank/DDBJ databases">
        <title>Genomic Encyclopedia of Type Strains, Phase III (KMG-III): the genomes of soil and plant-associated and newly described type strains.</title>
        <authorList>
            <person name="Whitman W."/>
        </authorList>
    </citation>
    <scope>NUCLEOTIDE SEQUENCE [LARGE SCALE GENOMIC DNA]</scope>
    <source>
        <strain evidence="6 7">SFB5A</strain>
    </source>
</reference>
<dbReference type="GO" id="GO:0000976">
    <property type="term" value="F:transcription cis-regulatory region binding"/>
    <property type="evidence" value="ECO:0007669"/>
    <property type="project" value="TreeGrafter"/>
</dbReference>
<evidence type="ECO:0000313" key="7">
    <source>
        <dbReference type="Proteomes" id="UP000582643"/>
    </source>
</evidence>
<accession>A0A7W7XFQ0</accession>
<dbReference type="PROSITE" id="PS50977">
    <property type="entry name" value="HTH_TETR_2"/>
    <property type="match status" value="1"/>
</dbReference>
<dbReference type="InterPro" id="IPR009057">
    <property type="entry name" value="Homeodomain-like_sf"/>
</dbReference>
<dbReference type="InterPro" id="IPR049445">
    <property type="entry name" value="TetR_SbtR-like_C"/>
</dbReference>
<keyword evidence="7" id="KW-1185">Reference proteome</keyword>
<feature type="DNA-binding region" description="H-T-H motif" evidence="4">
    <location>
        <begin position="32"/>
        <end position="51"/>
    </location>
</feature>
<dbReference type="PRINTS" id="PR00455">
    <property type="entry name" value="HTHTETR"/>
</dbReference>
<dbReference type="PANTHER" id="PTHR30055:SF234">
    <property type="entry name" value="HTH-TYPE TRANSCRIPTIONAL REGULATOR BETI"/>
    <property type="match status" value="1"/>
</dbReference>
<evidence type="ECO:0000313" key="6">
    <source>
        <dbReference type="EMBL" id="MBB4986477.1"/>
    </source>
</evidence>
<sequence>MSRPSRTDAERNRLRVLNVAHELFAERGDEVQMAEVARAAGVGVGTVYRHFPTRQALVGAVAEQRFAKVLSFLEEECPARPDACGAVEALLTRVGEMHEEGRAVSGVIEASFGGMAPRGEVGEALLAMGARLVERGRSDGTLRADVTVADLYMSVGAVAMLSHNEIGDWRRFVEIALDGLRRPYHA</sequence>
<name>A0A7W7XFQ0_9ACTN</name>
<evidence type="ECO:0000256" key="4">
    <source>
        <dbReference type="PROSITE-ProRule" id="PRU00335"/>
    </source>
</evidence>
<dbReference type="GO" id="GO:0003700">
    <property type="term" value="F:DNA-binding transcription factor activity"/>
    <property type="evidence" value="ECO:0007669"/>
    <property type="project" value="TreeGrafter"/>
</dbReference>
<dbReference type="EMBL" id="JACHJY010000013">
    <property type="protein sequence ID" value="MBB4986477.1"/>
    <property type="molecule type" value="Genomic_DNA"/>
</dbReference>
<dbReference type="SUPFAM" id="SSF46689">
    <property type="entry name" value="Homeodomain-like"/>
    <property type="match status" value="1"/>
</dbReference>
<protein>
    <submittedName>
        <fullName evidence="6">AcrR family transcriptional regulator</fullName>
    </submittedName>
</protein>
<keyword evidence="2 4" id="KW-0238">DNA-binding</keyword>
<dbReference type="SUPFAM" id="SSF48498">
    <property type="entry name" value="Tetracyclin repressor-like, C-terminal domain"/>
    <property type="match status" value="1"/>
</dbReference>
<comment type="caution">
    <text evidence="6">The sequence shown here is derived from an EMBL/GenBank/DDBJ whole genome shotgun (WGS) entry which is preliminary data.</text>
</comment>
<dbReference type="InterPro" id="IPR050109">
    <property type="entry name" value="HTH-type_TetR-like_transc_reg"/>
</dbReference>
<evidence type="ECO:0000256" key="1">
    <source>
        <dbReference type="ARBA" id="ARBA00023015"/>
    </source>
</evidence>
<dbReference type="Gene3D" id="1.10.357.10">
    <property type="entry name" value="Tetracycline Repressor, domain 2"/>
    <property type="match status" value="1"/>
</dbReference>
<dbReference type="Pfam" id="PF00440">
    <property type="entry name" value="TetR_N"/>
    <property type="match status" value="1"/>
</dbReference>
<dbReference type="AlphaFoldDB" id="A0A7W7XFQ0"/>
<dbReference type="Proteomes" id="UP000582643">
    <property type="component" value="Unassembled WGS sequence"/>
</dbReference>
<dbReference type="Pfam" id="PF21597">
    <property type="entry name" value="TetR_C_43"/>
    <property type="match status" value="1"/>
</dbReference>
<dbReference type="InterPro" id="IPR001647">
    <property type="entry name" value="HTH_TetR"/>
</dbReference>